<feature type="region of interest" description="Disordered" evidence="1">
    <location>
        <begin position="1"/>
        <end position="109"/>
    </location>
</feature>
<feature type="compositionally biased region" description="Basic and acidic residues" evidence="1">
    <location>
        <begin position="1"/>
        <end position="26"/>
    </location>
</feature>
<protein>
    <submittedName>
        <fullName evidence="2">TRAP transporter substrate-binding protein</fullName>
    </submittedName>
</protein>
<dbReference type="Gene3D" id="3.40.190.10">
    <property type="entry name" value="Periplasmic binding protein-like II"/>
    <property type="match status" value="2"/>
</dbReference>
<evidence type="ECO:0000256" key="1">
    <source>
        <dbReference type="SAM" id="MobiDB-lite"/>
    </source>
</evidence>
<comment type="caution">
    <text evidence="2">The sequence shown here is derived from an EMBL/GenBank/DDBJ whole genome shotgun (WGS) entry which is preliminary data.</text>
</comment>
<evidence type="ECO:0000313" key="2">
    <source>
        <dbReference type="EMBL" id="PVE76092.1"/>
    </source>
</evidence>
<dbReference type="Proteomes" id="UP000244649">
    <property type="component" value="Unassembled WGS sequence"/>
</dbReference>
<evidence type="ECO:0000313" key="3">
    <source>
        <dbReference type="Proteomes" id="UP000244649"/>
    </source>
</evidence>
<sequence length="420" mass="44265">MRAGGPRRDGAGPARQRRELRRERGARPTRPARGRRVGRGARRRLGDAAGRRRPREHGHAVLACPDAPLDARHRSGIGDRGRADARGRRSPPPRTVRSRRPRRAPRVEPTVTALSRRAFFSVVAGASIASLAACSPSTTSPLILGCGEPGGSYLEFGELLAAATRTSRAVAIRPLATEGSIDNLRLLSEGRVDLALALVDAAAEAGGDVVAIGRVYQNYLQCIVRADSGISRMSDLAGRMVSLGAPGSGAAATARRVLVAADLDPATASGPATVERSFREAVDDLAERRIDAFFWSGGVPTPQIASLAARVPVSVIDTTTALDALVARYPDVYAATTIPSGVYGAERAVPTVGVANLLLARADLSAELARALVDALIDDAPALVSPDALGIQYLTPASLIDTMPVTLHPAAERRYRERYG</sequence>
<feature type="compositionally biased region" description="Basic and acidic residues" evidence="1">
    <location>
        <begin position="69"/>
        <end position="87"/>
    </location>
</feature>
<organism evidence="2 3">
    <name type="scientific">Microbacterium testaceum</name>
    <name type="common">Aureobacterium testaceum</name>
    <name type="synonym">Brevibacterium testaceum</name>
    <dbReference type="NCBI Taxonomy" id="2033"/>
    <lineage>
        <taxon>Bacteria</taxon>
        <taxon>Bacillati</taxon>
        <taxon>Actinomycetota</taxon>
        <taxon>Actinomycetes</taxon>
        <taxon>Micrococcales</taxon>
        <taxon>Microbacteriaceae</taxon>
        <taxon>Microbacterium</taxon>
    </lineage>
</organism>
<dbReference type="NCBIfam" id="TIGR02122">
    <property type="entry name" value="TRAP_TAXI"/>
    <property type="match status" value="1"/>
</dbReference>
<dbReference type="Pfam" id="PF16868">
    <property type="entry name" value="NMT1_3"/>
    <property type="match status" value="1"/>
</dbReference>
<feature type="compositionally biased region" description="Basic residues" evidence="1">
    <location>
        <begin position="88"/>
        <end position="104"/>
    </location>
</feature>
<dbReference type="PANTHER" id="PTHR42941">
    <property type="entry name" value="SLL1037 PROTEIN"/>
    <property type="match status" value="1"/>
</dbReference>
<proteinExistence type="predicted"/>
<gene>
    <name evidence="2" type="ORF">DC432_06555</name>
</gene>
<feature type="compositionally biased region" description="Basic residues" evidence="1">
    <location>
        <begin position="30"/>
        <end position="43"/>
    </location>
</feature>
<dbReference type="InterPro" id="IPR011852">
    <property type="entry name" value="TRAP_TAXI"/>
</dbReference>
<dbReference type="EMBL" id="QDFT01000011">
    <property type="protein sequence ID" value="PVE76092.1"/>
    <property type="molecule type" value="Genomic_DNA"/>
</dbReference>
<name>A0A2T7WNB3_MICTE</name>
<dbReference type="AlphaFoldDB" id="A0A2T7WNB3"/>
<accession>A0A2T7WNB3</accession>
<reference evidence="2 3" key="1">
    <citation type="submission" date="2018-04" db="EMBL/GenBank/DDBJ databases">
        <authorList>
            <person name="Go L.Y."/>
            <person name="Mitchell J.A."/>
        </authorList>
    </citation>
    <scope>NUCLEOTIDE SEQUENCE [LARGE SCALE GENOMIC DNA]</scope>
    <source>
        <strain evidence="2 3">TPD7010</strain>
    </source>
</reference>
<dbReference type="SUPFAM" id="SSF53850">
    <property type="entry name" value="Periplasmic binding protein-like II"/>
    <property type="match status" value="1"/>
</dbReference>
<dbReference type="PANTHER" id="PTHR42941:SF1">
    <property type="entry name" value="SLL1037 PROTEIN"/>
    <property type="match status" value="1"/>
</dbReference>